<dbReference type="GO" id="GO:0007423">
    <property type="term" value="P:sensory organ development"/>
    <property type="evidence" value="ECO:0007669"/>
    <property type="project" value="TreeGrafter"/>
</dbReference>
<dbReference type="InterPro" id="IPR036638">
    <property type="entry name" value="HLH_DNA-bd_sf"/>
</dbReference>
<reference evidence="3" key="1">
    <citation type="submission" date="2018-04" db="EMBL/GenBank/DDBJ databases">
        <title>Transcriptome assembly of Sipha flava.</title>
        <authorList>
            <person name="Scully E.D."/>
            <person name="Geib S.M."/>
            <person name="Palmer N.A."/>
            <person name="Koch K."/>
            <person name="Bradshaw J."/>
            <person name="Heng-Moss T."/>
            <person name="Sarath G."/>
        </authorList>
    </citation>
    <scope>NUCLEOTIDE SEQUENCE</scope>
</reference>
<dbReference type="PANTHER" id="PTHR19290">
    <property type="entry name" value="BASIC HELIX-LOOP-HELIX PROTEIN NEUROGENIN-RELATED"/>
    <property type="match status" value="1"/>
</dbReference>
<feature type="compositionally biased region" description="Basic residues" evidence="1">
    <location>
        <begin position="71"/>
        <end position="80"/>
    </location>
</feature>
<dbReference type="Gene3D" id="4.10.280.10">
    <property type="entry name" value="Helix-loop-helix DNA-binding domain"/>
    <property type="match status" value="1"/>
</dbReference>
<reference evidence="5" key="2">
    <citation type="submission" date="2025-04" db="UniProtKB">
        <authorList>
            <consortium name="RefSeq"/>
        </authorList>
    </citation>
    <scope>IDENTIFICATION</scope>
    <source>
        <tissue evidence="5">Whole body</tissue>
    </source>
</reference>
<dbReference type="Pfam" id="PF00010">
    <property type="entry name" value="HLH"/>
    <property type="match status" value="1"/>
</dbReference>
<dbReference type="RefSeq" id="XP_025408843.1">
    <property type="nucleotide sequence ID" value="XM_025553058.1"/>
</dbReference>
<dbReference type="PANTHER" id="PTHR19290:SF167">
    <property type="entry name" value="PROTEIN DIMMED"/>
    <property type="match status" value="1"/>
</dbReference>
<dbReference type="CDD" id="cd19712">
    <property type="entry name" value="bHLH_TS_dimmed_like"/>
    <property type="match status" value="1"/>
</dbReference>
<feature type="compositionally biased region" description="Polar residues" evidence="1">
    <location>
        <begin position="196"/>
        <end position="224"/>
    </location>
</feature>
<feature type="region of interest" description="Disordered" evidence="1">
    <location>
        <begin position="19"/>
        <end position="123"/>
    </location>
</feature>
<evidence type="ECO:0000313" key="3">
    <source>
        <dbReference type="EMBL" id="MBY76044.1"/>
    </source>
</evidence>
<feature type="region of interest" description="Disordered" evidence="1">
    <location>
        <begin position="184"/>
        <end position="224"/>
    </location>
</feature>
<dbReference type="OrthoDB" id="10039134at2759"/>
<evidence type="ECO:0000259" key="2">
    <source>
        <dbReference type="PROSITE" id="PS50888"/>
    </source>
</evidence>
<dbReference type="GO" id="GO:0046983">
    <property type="term" value="F:protein dimerization activity"/>
    <property type="evidence" value="ECO:0007669"/>
    <property type="project" value="InterPro"/>
</dbReference>
<evidence type="ECO:0000256" key="1">
    <source>
        <dbReference type="SAM" id="MobiDB-lite"/>
    </source>
</evidence>
<keyword evidence="4" id="KW-1185">Reference proteome</keyword>
<dbReference type="GO" id="GO:0005634">
    <property type="term" value="C:nucleus"/>
    <property type="evidence" value="ECO:0007669"/>
    <property type="project" value="TreeGrafter"/>
</dbReference>
<accession>A0A2S2QE72</accession>
<name>A0A2S2QE72_9HEMI</name>
<gene>
    <name evidence="3" type="primary">dimm_1</name>
    <name evidence="5" type="synonym">LOC112682450</name>
    <name evidence="3" type="ORF">g.122664</name>
</gene>
<organism evidence="3">
    <name type="scientific">Sipha flava</name>
    <name type="common">yellow sugarcane aphid</name>
    <dbReference type="NCBI Taxonomy" id="143950"/>
    <lineage>
        <taxon>Eukaryota</taxon>
        <taxon>Metazoa</taxon>
        <taxon>Ecdysozoa</taxon>
        <taxon>Arthropoda</taxon>
        <taxon>Hexapoda</taxon>
        <taxon>Insecta</taxon>
        <taxon>Pterygota</taxon>
        <taxon>Neoptera</taxon>
        <taxon>Paraneoptera</taxon>
        <taxon>Hemiptera</taxon>
        <taxon>Sternorrhyncha</taxon>
        <taxon>Aphidomorpha</taxon>
        <taxon>Aphidoidea</taxon>
        <taxon>Aphididae</taxon>
        <taxon>Sipha</taxon>
    </lineage>
</organism>
<feature type="compositionally biased region" description="Basic and acidic residues" evidence="1">
    <location>
        <begin position="57"/>
        <end position="70"/>
    </location>
</feature>
<feature type="domain" description="BHLH" evidence="2">
    <location>
        <begin position="118"/>
        <end position="170"/>
    </location>
</feature>
<dbReference type="SUPFAM" id="SSF47459">
    <property type="entry name" value="HLH, helix-loop-helix DNA-binding domain"/>
    <property type="match status" value="1"/>
</dbReference>
<proteinExistence type="predicted"/>
<evidence type="ECO:0000313" key="5">
    <source>
        <dbReference type="RefSeq" id="XP_025408843.1"/>
    </source>
</evidence>
<dbReference type="InterPro" id="IPR011598">
    <property type="entry name" value="bHLH_dom"/>
</dbReference>
<evidence type="ECO:0000313" key="4">
    <source>
        <dbReference type="Proteomes" id="UP000694846"/>
    </source>
</evidence>
<dbReference type="PROSITE" id="PS50888">
    <property type="entry name" value="BHLH"/>
    <property type="match status" value="1"/>
</dbReference>
<dbReference type="GO" id="GO:0070888">
    <property type="term" value="F:E-box binding"/>
    <property type="evidence" value="ECO:0007669"/>
    <property type="project" value="TreeGrafter"/>
</dbReference>
<feature type="compositionally biased region" description="Basic residues" evidence="1">
    <location>
        <begin position="96"/>
        <end position="105"/>
    </location>
</feature>
<dbReference type="GO" id="GO:0045944">
    <property type="term" value="P:positive regulation of transcription by RNA polymerase II"/>
    <property type="evidence" value="ECO:0007669"/>
    <property type="project" value="TreeGrafter"/>
</dbReference>
<dbReference type="EMBL" id="GGMS01006841">
    <property type="protein sequence ID" value="MBY76044.1"/>
    <property type="molecule type" value="Transcribed_RNA"/>
</dbReference>
<dbReference type="Proteomes" id="UP000694846">
    <property type="component" value="Unplaced"/>
</dbReference>
<dbReference type="SMART" id="SM00353">
    <property type="entry name" value="HLH"/>
    <property type="match status" value="1"/>
</dbReference>
<protein>
    <submittedName>
        <fullName evidence="3 5">Protein dimmed</fullName>
    </submittedName>
</protein>
<dbReference type="GO" id="GO:0000981">
    <property type="term" value="F:DNA-binding transcription factor activity, RNA polymerase II-specific"/>
    <property type="evidence" value="ECO:0007669"/>
    <property type="project" value="TreeGrafter"/>
</dbReference>
<sequence length="224" mass="25447">MLSTRDLCSEEDMLDGLQLRGRSFDVSTTDHSRSPSTEDGSFYLPDNNNASEDDDDNVKSDSESSDEKSRRPLAGKRKRQTSVDEDDGTTVTSNTRRCRRSIRQRRSVESLSAKDRNMRRLESNERERLRMHSLNDAFEKLREVVPHVKMGRKLSKLETLTLAKNYIMALTNVICEMRGEQKPFTFDDPEHGENDYASSNDGGFESGNSGKIPSNLEQELLSSD</sequence>
<dbReference type="AlphaFoldDB" id="A0A2S2QE72"/>
<dbReference type="InterPro" id="IPR050359">
    <property type="entry name" value="bHLH_transcription_factors"/>
</dbReference>
<dbReference type="GO" id="GO:0061564">
    <property type="term" value="P:axon development"/>
    <property type="evidence" value="ECO:0007669"/>
    <property type="project" value="TreeGrafter"/>
</dbReference>
<feature type="compositionally biased region" description="Basic and acidic residues" evidence="1">
    <location>
        <begin position="106"/>
        <end position="123"/>
    </location>
</feature>